<protein>
    <submittedName>
        <fullName evidence="1">Uncharacterized protein</fullName>
    </submittedName>
</protein>
<accession>A0AAU9JWC9</accession>
<sequence>MILCSWRYEEMAWSWIGGGRLEEVKALDKSIKQYHMEVLRERAAGAARLRRTQELKQSRITNWLKLDP</sequence>
<comment type="caution">
    <text evidence="1">The sequence shown here is derived from an EMBL/GenBank/DDBJ whole genome shotgun (WGS) entry which is preliminary data.</text>
</comment>
<keyword evidence="2" id="KW-1185">Reference proteome</keyword>
<gene>
    <name evidence="1" type="ORF">BSTOLATCC_MIC49872</name>
</gene>
<organism evidence="1 2">
    <name type="scientific">Blepharisma stoltei</name>
    <dbReference type="NCBI Taxonomy" id="1481888"/>
    <lineage>
        <taxon>Eukaryota</taxon>
        <taxon>Sar</taxon>
        <taxon>Alveolata</taxon>
        <taxon>Ciliophora</taxon>
        <taxon>Postciliodesmatophora</taxon>
        <taxon>Heterotrichea</taxon>
        <taxon>Heterotrichida</taxon>
        <taxon>Blepharismidae</taxon>
        <taxon>Blepharisma</taxon>
    </lineage>
</organism>
<dbReference type="EMBL" id="CAJZBQ010000049">
    <property type="protein sequence ID" value="CAG9329831.1"/>
    <property type="molecule type" value="Genomic_DNA"/>
</dbReference>
<dbReference type="Proteomes" id="UP001162131">
    <property type="component" value="Unassembled WGS sequence"/>
</dbReference>
<dbReference type="AlphaFoldDB" id="A0AAU9JWC9"/>
<evidence type="ECO:0000313" key="2">
    <source>
        <dbReference type="Proteomes" id="UP001162131"/>
    </source>
</evidence>
<reference evidence="1" key="1">
    <citation type="submission" date="2021-09" db="EMBL/GenBank/DDBJ databases">
        <authorList>
            <consortium name="AG Swart"/>
            <person name="Singh M."/>
            <person name="Singh A."/>
            <person name="Seah K."/>
            <person name="Emmerich C."/>
        </authorList>
    </citation>
    <scope>NUCLEOTIDE SEQUENCE</scope>
    <source>
        <strain evidence="1">ATCC30299</strain>
    </source>
</reference>
<proteinExistence type="predicted"/>
<name>A0AAU9JWC9_9CILI</name>
<evidence type="ECO:0000313" key="1">
    <source>
        <dbReference type="EMBL" id="CAG9329831.1"/>
    </source>
</evidence>